<keyword evidence="3" id="KW-1185">Reference proteome</keyword>
<name>A0A1V8SRZ9_9PEZI</name>
<keyword evidence="1" id="KW-0732">Signal</keyword>
<gene>
    <name evidence="2" type="ORF">B0A48_12416</name>
</gene>
<dbReference type="EMBL" id="NAJO01000029">
    <property type="protein sequence ID" value="OQO01943.1"/>
    <property type="molecule type" value="Genomic_DNA"/>
</dbReference>
<evidence type="ECO:0000313" key="3">
    <source>
        <dbReference type="Proteomes" id="UP000192596"/>
    </source>
</evidence>
<feature type="signal peptide" evidence="1">
    <location>
        <begin position="1"/>
        <end position="19"/>
    </location>
</feature>
<reference evidence="3" key="1">
    <citation type="submission" date="2017-03" db="EMBL/GenBank/DDBJ databases">
        <title>Genomes of endolithic fungi from Antarctica.</title>
        <authorList>
            <person name="Coleine C."/>
            <person name="Masonjones S."/>
            <person name="Stajich J.E."/>
        </authorList>
    </citation>
    <scope>NUCLEOTIDE SEQUENCE [LARGE SCALE GENOMIC DNA]</scope>
    <source>
        <strain evidence="3">CCFEE 5527</strain>
    </source>
</reference>
<comment type="caution">
    <text evidence="2">The sequence shown here is derived from an EMBL/GenBank/DDBJ whole genome shotgun (WGS) entry which is preliminary data.</text>
</comment>
<dbReference type="Proteomes" id="UP000192596">
    <property type="component" value="Unassembled WGS sequence"/>
</dbReference>
<dbReference type="InParanoid" id="A0A1V8SRZ9"/>
<proteinExistence type="predicted"/>
<feature type="chain" id="PRO_5012099355" evidence="1">
    <location>
        <begin position="20"/>
        <end position="317"/>
    </location>
</feature>
<organism evidence="2 3">
    <name type="scientific">Cryoendolithus antarcticus</name>
    <dbReference type="NCBI Taxonomy" id="1507870"/>
    <lineage>
        <taxon>Eukaryota</taxon>
        <taxon>Fungi</taxon>
        <taxon>Dikarya</taxon>
        <taxon>Ascomycota</taxon>
        <taxon>Pezizomycotina</taxon>
        <taxon>Dothideomycetes</taxon>
        <taxon>Dothideomycetidae</taxon>
        <taxon>Cladosporiales</taxon>
        <taxon>Cladosporiaceae</taxon>
        <taxon>Cryoendolithus</taxon>
    </lineage>
</organism>
<dbReference type="OrthoDB" id="2923764at2759"/>
<sequence>MRLIIATATLLGVAALSSAVAIVPRGEVAVPDPDTEAKVHRPVHNPTDLEKRDINGYVILCDHPIYRPDCVNSPYTTGNCYGLNGKWSGVLHTVAPVLGGANASCNIFRHDHCTGESVSGIIAQFPPADPGFGPWRSIQCFDGHWNDCHAGNPACGTERRSVEEDEPKTVLDSLMKHNALIPSKIPLAGNIDGYIYFCSLPGFTGDCFAYEYKTKECHNLADNPRYSQSATPLKGANSDCILYRDADCKVNRPYPFHGILVGSAGPDKGIVCALFTTTACQGGRQENTGPMRFPGWSDVSAADRGRVFFSFKCVPDV</sequence>
<evidence type="ECO:0000256" key="1">
    <source>
        <dbReference type="SAM" id="SignalP"/>
    </source>
</evidence>
<evidence type="ECO:0000313" key="2">
    <source>
        <dbReference type="EMBL" id="OQO01943.1"/>
    </source>
</evidence>
<protein>
    <submittedName>
        <fullName evidence="2">Uncharacterized protein</fullName>
    </submittedName>
</protein>
<accession>A0A1V8SRZ9</accession>
<dbReference type="AlphaFoldDB" id="A0A1V8SRZ9"/>